<dbReference type="NCBIfam" id="TIGR04183">
    <property type="entry name" value="Por_Secre_tail"/>
    <property type="match status" value="1"/>
</dbReference>
<comment type="caution">
    <text evidence="2">The sequence shown here is derived from an EMBL/GenBank/DDBJ whole genome shotgun (WGS) entry which is preliminary data.</text>
</comment>
<proteinExistence type="predicted"/>
<dbReference type="RefSeq" id="WP_225699868.1">
    <property type="nucleotide sequence ID" value="NZ_JAIXNE010000008.1"/>
</dbReference>
<keyword evidence="3" id="KW-1185">Reference proteome</keyword>
<evidence type="ECO:0000259" key="1">
    <source>
        <dbReference type="Pfam" id="PF18962"/>
    </source>
</evidence>
<evidence type="ECO:0000313" key="3">
    <source>
        <dbReference type="Proteomes" id="UP001139409"/>
    </source>
</evidence>
<feature type="domain" description="Secretion system C-terminal sorting" evidence="1">
    <location>
        <begin position="952"/>
        <end position="1021"/>
    </location>
</feature>
<name>A0A9X1L382_9BACT</name>
<accession>A0A9X1L382</accession>
<gene>
    <name evidence="2" type="ORF">LDX50_29300</name>
</gene>
<dbReference type="InterPro" id="IPR026444">
    <property type="entry name" value="Secre_tail"/>
</dbReference>
<evidence type="ECO:0000313" key="2">
    <source>
        <dbReference type="EMBL" id="MCA6079006.1"/>
    </source>
</evidence>
<dbReference type="Pfam" id="PF18962">
    <property type="entry name" value="Por_Secre_tail"/>
    <property type="match status" value="1"/>
</dbReference>
<protein>
    <submittedName>
        <fullName evidence="2">T9SS type A sorting domain-containing protein</fullName>
    </submittedName>
</protein>
<dbReference type="InterPro" id="IPR052025">
    <property type="entry name" value="Xyloglucanase_GH74"/>
</dbReference>
<dbReference type="EMBL" id="JAIXNE010000008">
    <property type="protein sequence ID" value="MCA6079006.1"/>
    <property type="molecule type" value="Genomic_DNA"/>
</dbReference>
<dbReference type="PANTHER" id="PTHR43739">
    <property type="entry name" value="XYLOGLUCANASE (EUROFUNG)"/>
    <property type="match status" value="1"/>
</dbReference>
<dbReference type="SUPFAM" id="SSF110296">
    <property type="entry name" value="Oligoxyloglucan reducing end-specific cellobiohydrolase"/>
    <property type="match status" value="2"/>
</dbReference>
<dbReference type="PANTHER" id="PTHR43739:SF5">
    <property type="entry name" value="EXO-ALPHA-SIALIDASE"/>
    <property type="match status" value="1"/>
</dbReference>
<dbReference type="Proteomes" id="UP001139409">
    <property type="component" value="Unassembled WGS sequence"/>
</dbReference>
<dbReference type="GO" id="GO:0010411">
    <property type="term" value="P:xyloglucan metabolic process"/>
    <property type="evidence" value="ECO:0007669"/>
    <property type="project" value="TreeGrafter"/>
</dbReference>
<sequence>MKLRYFILVLSVLVACNAENDSQRPLPNRITAEDAKAFNLPSIKNETGSEDNPADRFEFDLLRFRDPVTGRIPENIREKELAFAARLPVSKGFVVRDKNGIARNIQANFTSAGPSNVGGRSRAVAIDITNENVILAGGVSGGLWRSTNLGNTWTRITPVTELPNIRSITQDTRPGKENIWYYGTGEILPGSSASTVGAPYRGNGIYKSTDGGITWNRIPSTATDPINDLSSPFNYVHDIVTDRSNTTQDEVYAAALGGIYRSTNGFSSVQLVLGHSNIVSNNDAIWTEVAVTSTGIVYATLSNSSGNKTAPSGIFRSETGLAGSWVEITPPSGFGTDFRRTVIGIDPSNENIVYFLGNKGDNNSLHRYDDSAPDGSEWTDLTSSLPKFGGIVGDYNAQSSYNMLIKVHPANSNIVYIGGTNLYRSRNAFADDTQIDWVGGYSRNNNANQYFNHHADQHTLAFFPSNPNRMISGHDGGLSITNNNLKNTETEIRNENNQVVQRTLIDWENLNNGYVTTQFYSLAFEEENVGDPSIMGGMQDNSTFILQDPARTSDWINIGAGDGGFCYYDNQSVIFTAQYANVFRIGFVNNAPQSFNISPPNGGDQEFNLFVNPILADPVAPNKVFVGGKGRIYYTLDVRDNPRDEKWFSFGTPTIPSNEKVSAMAASESPQSIMYIGTERGRLFRVDNSTSLNQINDVTGSGFPNNGYITSIAVDPANANRVVVAFSNYNVTNLFYSTNGGTSWDAVSGNLSNAGLSGGGAPSVRWVTMMPNGGNGNIYLLGTSVGLISTTQLSGSSTVWEREAVNTIGTVPIDMVRVRPIDGYIGVATHGNGIYEARINVPLQARLQLLDILCREGTAILQTNIQFQGVENEFDLQYEWFFNGQSLGDGLNGPGISTTTEGRYQVRITNAVNGQSDLSNEIILDFGEANPQWCSGNPVASAGEDISSGLRVFPNPAERQLSVEHPFIGEVMVRIVDMNGRMMYEERSSQSQLRFDISLFPAGTYILLMTHQNEIISRKFIKK</sequence>
<reference evidence="2" key="1">
    <citation type="submission" date="2021-09" db="EMBL/GenBank/DDBJ databases">
        <title>Fulvivirga sp. isolated from coastal sediment.</title>
        <authorList>
            <person name="Yu H."/>
        </authorList>
    </citation>
    <scope>NUCLEOTIDE SEQUENCE</scope>
    <source>
        <strain evidence="2">1062</strain>
    </source>
</reference>
<dbReference type="PROSITE" id="PS51257">
    <property type="entry name" value="PROKAR_LIPOPROTEIN"/>
    <property type="match status" value="1"/>
</dbReference>
<dbReference type="AlphaFoldDB" id="A0A9X1L382"/>
<dbReference type="Gene3D" id="2.130.10.10">
    <property type="entry name" value="YVTN repeat-like/Quinoprotein amine dehydrogenase"/>
    <property type="match status" value="4"/>
</dbReference>
<organism evidence="2 3">
    <name type="scientific">Fulvivirga sedimenti</name>
    <dbReference type="NCBI Taxonomy" id="2879465"/>
    <lineage>
        <taxon>Bacteria</taxon>
        <taxon>Pseudomonadati</taxon>
        <taxon>Bacteroidota</taxon>
        <taxon>Cytophagia</taxon>
        <taxon>Cytophagales</taxon>
        <taxon>Fulvivirgaceae</taxon>
        <taxon>Fulvivirga</taxon>
    </lineage>
</organism>
<dbReference type="InterPro" id="IPR015943">
    <property type="entry name" value="WD40/YVTN_repeat-like_dom_sf"/>
</dbReference>